<feature type="compositionally biased region" description="Low complexity" evidence="4">
    <location>
        <begin position="1336"/>
        <end position="1350"/>
    </location>
</feature>
<dbReference type="EMBL" id="JARBJD010000014">
    <property type="protein sequence ID" value="KAK2961758.1"/>
    <property type="molecule type" value="Genomic_DNA"/>
</dbReference>
<dbReference type="Proteomes" id="UP001281761">
    <property type="component" value="Unassembled WGS sequence"/>
</dbReference>
<keyword evidence="1" id="KW-0433">Leucine-rich repeat</keyword>
<feature type="domain" description="PPM-type phosphatase" evidence="5">
    <location>
        <begin position="1386"/>
        <end position="1881"/>
    </location>
</feature>
<keyword evidence="7" id="KW-1185">Reference proteome</keyword>
<evidence type="ECO:0000313" key="6">
    <source>
        <dbReference type="EMBL" id="KAK2961758.1"/>
    </source>
</evidence>
<feature type="compositionally biased region" description="Basic and acidic residues" evidence="4">
    <location>
        <begin position="1240"/>
        <end position="1256"/>
    </location>
</feature>
<dbReference type="PANTHER" id="PTHR24366">
    <property type="entry name" value="IG(IMMUNOGLOBULIN) AND LRR(LEUCINE RICH REPEAT) DOMAINS"/>
    <property type="match status" value="1"/>
</dbReference>
<dbReference type="PANTHER" id="PTHR24366:SF96">
    <property type="entry name" value="LEUCINE RICH REPEAT CONTAINING 53"/>
    <property type="match status" value="1"/>
</dbReference>
<dbReference type="InterPro" id="IPR036457">
    <property type="entry name" value="PPM-type-like_dom_sf"/>
</dbReference>
<dbReference type="CDD" id="cd00143">
    <property type="entry name" value="PP2Cc"/>
    <property type="match status" value="1"/>
</dbReference>
<feature type="region of interest" description="Disordered" evidence="4">
    <location>
        <begin position="1312"/>
        <end position="1350"/>
    </location>
</feature>
<feature type="region of interest" description="Disordered" evidence="4">
    <location>
        <begin position="1358"/>
        <end position="1377"/>
    </location>
</feature>
<evidence type="ECO:0000256" key="1">
    <source>
        <dbReference type="ARBA" id="ARBA00022614"/>
    </source>
</evidence>
<feature type="compositionally biased region" description="Pro residues" evidence="4">
    <location>
        <begin position="1662"/>
        <end position="1671"/>
    </location>
</feature>
<dbReference type="InterPro" id="IPR001932">
    <property type="entry name" value="PPM-type_phosphatase-like_dom"/>
</dbReference>
<dbReference type="InterPro" id="IPR032675">
    <property type="entry name" value="LRR_dom_sf"/>
</dbReference>
<dbReference type="SUPFAM" id="SSF81606">
    <property type="entry name" value="PP2C-like"/>
    <property type="match status" value="1"/>
</dbReference>
<proteinExistence type="predicted"/>
<keyword evidence="2" id="KW-0677">Repeat</keyword>
<dbReference type="PROSITE" id="PS51746">
    <property type="entry name" value="PPM_2"/>
    <property type="match status" value="1"/>
</dbReference>
<dbReference type="SUPFAM" id="SSF52058">
    <property type="entry name" value="L domain-like"/>
    <property type="match status" value="2"/>
</dbReference>
<feature type="region of interest" description="Disordered" evidence="4">
    <location>
        <begin position="924"/>
        <end position="966"/>
    </location>
</feature>
<feature type="region of interest" description="Disordered" evidence="4">
    <location>
        <begin position="1513"/>
        <end position="1545"/>
    </location>
</feature>
<feature type="compositionally biased region" description="Basic and acidic residues" evidence="4">
    <location>
        <begin position="782"/>
        <end position="801"/>
    </location>
</feature>
<evidence type="ECO:0000259" key="5">
    <source>
        <dbReference type="PROSITE" id="PS51746"/>
    </source>
</evidence>
<gene>
    <name evidence="6" type="ORF">BLNAU_3195</name>
</gene>
<dbReference type="Gene3D" id="3.80.10.10">
    <property type="entry name" value="Ribonuclease Inhibitor"/>
    <property type="match status" value="5"/>
</dbReference>
<reference evidence="6 7" key="1">
    <citation type="journal article" date="2022" name="bioRxiv">
        <title>Genomics of Preaxostyla Flagellates Illuminates Evolutionary Transitions and the Path Towards Mitochondrial Loss.</title>
        <authorList>
            <person name="Novak L.V.F."/>
            <person name="Treitli S.C."/>
            <person name="Pyrih J."/>
            <person name="Halakuc P."/>
            <person name="Pipaliya S.V."/>
            <person name="Vacek V."/>
            <person name="Brzon O."/>
            <person name="Soukal P."/>
            <person name="Eme L."/>
            <person name="Dacks J.B."/>
            <person name="Karnkowska A."/>
            <person name="Elias M."/>
            <person name="Hampl V."/>
        </authorList>
    </citation>
    <scope>NUCLEOTIDE SEQUENCE [LARGE SCALE GENOMIC DNA]</scope>
    <source>
        <strain evidence="6">NAU3</strain>
        <tissue evidence="6">Gut</tissue>
    </source>
</reference>
<feature type="compositionally biased region" description="Low complexity" evidence="4">
    <location>
        <begin position="802"/>
        <end position="813"/>
    </location>
</feature>
<comment type="caution">
    <text evidence="6">The sequence shown here is derived from an EMBL/GenBank/DDBJ whole genome shotgun (WGS) entry which is preliminary data.</text>
</comment>
<dbReference type="Pfam" id="PF00481">
    <property type="entry name" value="PP2C"/>
    <property type="match status" value="2"/>
</dbReference>
<evidence type="ECO:0000313" key="7">
    <source>
        <dbReference type="Proteomes" id="UP001281761"/>
    </source>
</evidence>
<feature type="compositionally biased region" description="Basic and acidic residues" evidence="4">
    <location>
        <begin position="1134"/>
        <end position="1148"/>
    </location>
</feature>
<evidence type="ECO:0000256" key="2">
    <source>
        <dbReference type="ARBA" id="ARBA00022737"/>
    </source>
</evidence>
<name>A0ABQ9YDC0_9EUKA</name>
<feature type="compositionally biased region" description="Low complexity" evidence="4">
    <location>
        <begin position="931"/>
        <end position="950"/>
    </location>
</feature>
<feature type="region of interest" description="Disordered" evidence="4">
    <location>
        <begin position="1240"/>
        <end position="1296"/>
    </location>
</feature>
<dbReference type="InterPro" id="IPR003591">
    <property type="entry name" value="Leu-rich_rpt_typical-subtyp"/>
</dbReference>
<evidence type="ECO:0000256" key="4">
    <source>
        <dbReference type="SAM" id="MobiDB-lite"/>
    </source>
</evidence>
<feature type="region of interest" description="Disordered" evidence="4">
    <location>
        <begin position="1168"/>
        <end position="1224"/>
    </location>
</feature>
<protein>
    <submittedName>
        <fullName evidence="6">Leucine-rich repeat protein soc-2 like protein</fullName>
    </submittedName>
</protein>
<sequence>MGTRFSQLLSVADASVSQNFLSDIDETLREKTFHILQTLNASLNLFTVLPDLKPIFPNLKILNLNSNRFSSFPTQFSTLPHLQKLDLSFNKISTIEHSVFSTLLELRLTRNQLRSFPHNINILFPVLHSLSLTQNRIKKCPLLNHPTLTVLDLSRNNISSIDKPLVVPTLTSLSLALNRLTSFVLPNGSHLPCLQILDLRMNYLETLDEQTFESLPTMKSLYLTSNELESLPDRLGDILPNLSTNPIDIFGGTNELVSCPDFLMRSSGDLRVNIPNNRLRTLPRLSCDVVVFSADSNRITEIGEDVFAWPSRMKSVSLKDNLISSLPKTLFTSTLTCLLLAHNLLTDLPDGLFTLPNLQTLDVSFNSIAIIPPSISQLTSLVKVNFGFNKIKEVPNELFRIPTLTHLILSHNKLASLTTDPAMSPNVELSLGFVDPLSNSMIYEKTGTGTHPGAVLCPLERLLLASNQLTSVPPLVLQFRKLHTLSLAGNGISELPRHFFRSLPNLSRLDLSFNELTHLPESIGSGSTKRISLDVSFNKLTSLPHFLVDSNSLLHSSQLLSLRQRFFGTCTPHTPATPTLASPVALTLDGSGSRPYGFRRGMETPSWQFGHLNVSLNGLGECVGVGGVGSGMESIVSSVLSEWEEEKSEPFALNLPHPSDVVTEPFLLPLLWKNRVYRSLAFLSTCGSLRMDVECEGRMETGLNRPPWSRNTTLRVFHAEFIRCLLRRLGKEKKEEKEENEKEEWEEMVRVSEAEHKRQIVHVGNHIRAFLRSLSDEGPDQTTKKGETAKEEQGKEGEARTPSRSNSPSPHSSIVGGSECTDRRFSGSVLFSDGLSREEQMESLRRVGRTATAAQVSSTELEQTLLSMETESQRMMWSAEFVNPVFATNDFVPIEIEFVGENEGEEAVCEECFPNDPHAVSMCPPVKPDNTPTSSSLPTRSSDLPPSLLTAEEEGREEEEARKNEEEFAVPTIRRKTEIGSVGKRKTSKDDLDLIMKRRKSRNGIQSQHPLITHPITSSAGAMESWEVDLSMEETLGEVSEVSMEGQLVDGKRRTKWSEEEAVLGWGKWSDGVGMDPSLLRPSTHLSTEATKAIVSKVSTEDTVEKEEPAKSDSPIPVLSRKMVFVNNAAGQRRRQDSPDRRNAKLFKEPSTPVYSSLVWKKKWLDETRGMGGEGEGRGKERRGDEDEKGMGGSGVDPTELFFGMSSKIVEPKEESGHSSALPLIKRKQISQKVVKFDFGENEEKREKEERDEKTNTHSSLSKMVKTQETETRTEPTQNETNQDNNEIEEKKKETAQKLDDMWLTIKTDGTTFESNKKPKLTSSLRSKTLKNTPPLSSSHSASSLASSAASLHHPTSISLASSDSNTSTLPTHPTPTRVQSLDIHRVGWCSTIGGRNTMEDTVLLVPLGGWDVSKLIEKGRMDTLRRLLEFPPEYRLTEEGFKGMNESALRALRGEIEVTKWERMRKRVLGGRGCGVFGVFDGHKGRDTSTFLKAHFIPTFLTCAEAVLRERKDQADKQPQHPPNKTQHKHTPQSHSSSSSLYHPFQPNTPLVVATLHRTFEMLAVRIAQLGVPHGSCALVAVTTPDDIFVGHVGDSRAVLLSSWVRGEKRTDKNEHEPTLLSSCSNKNEKQDTLPSLSEHPTLPTSLTPLSSPSLSSSPPSTLPSSPPSTLPSRVFVARPLTTDHKPILRSERDFVWSVGGFLSMERRVNGVLAVSRAFGDREQFPAVCADADVVRVGIKRRAAESVGEIVSADKMDKLDLPRSIFEPPIPFPTCFHHSTRQKCQSPSHSEQDDERERGTSEEKRAEGGEWERHDHMLVLGCDGVFDVLSNEMLARLVQPLVLSERGNGEKLGREAALVIRTAAEVMESTDNVSVIVICL</sequence>
<feature type="compositionally biased region" description="Basic and acidic residues" evidence="4">
    <location>
        <begin position="1168"/>
        <end position="1190"/>
    </location>
</feature>
<dbReference type="SMART" id="SM00364">
    <property type="entry name" value="LRR_BAC"/>
    <property type="match status" value="11"/>
</dbReference>
<feature type="coiled-coil region" evidence="3">
    <location>
        <begin position="726"/>
        <end position="755"/>
    </location>
</feature>
<feature type="compositionally biased region" description="Low complexity" evidence="4">
    <location>
        <begin position="1634"/>
        <end position="1661"/>
    </location>
</feature>
<dbReference type="InterPro" id="IPR001611">
    <property type="entry name" value="Leu-rich_rpt"/>
</dbReference>
<feature type="region of interest" description="Disordered" evidence="4">
    <location>
        <begin position="1778"/>
        <end position="1811"/>
    </location>
</feature>
<dbReference type="SMART" id="SM00332">
    <property type="entry name" value="PP2Cc"/>
    <property type="match status" value="1"/>
</dbReference>
<feature type="region of interest" description="Disordered" evidence="4">
    <location>
        <begin position="1610"/>
        <end position="1674"/>
    </location>
</feature>
<feature type="region of interest" description="Disordered" evidence="4">
    <location>
        <begin position="772"/>
        <end position="821"/>
    </location>
</feature>
<feature type="region of interest" description="Disordered" evidence="4">
    <location>
        <begin position="1128"/>
        <end position="1148"/>
    </location>
</feature>
<feature type="compositionally biased region" description="Basic and acidic residues" evidence="4">
    <location>
        <begin position="1610"/>
        <end position="1619"/>
    </location>
</feature>
<feature type="compositionally biased region" description="Basic and acidic residues" evidence="4">
    <location>
        <begin position="1796"/>
        <end position="1811"/>
    </location>
</feature>
<feature type="compositionally biased region" description="Polar residues" evidence="4">
    <location>
        <begin position="1321"/>
        <end position="1335"/>
    </location>
</feature>
<dbReference type="SMART" id="SM00369">
    <property type="entry name" value="LRR_TYP"/>
    <property type="match status" value="10"/>
</dbReference>
<dbReference type="Gene3D" id="3.60.40.10">
    <property type="entry name" value="PPM-type phosphatase domain"/>
    <property type="match status" value="1"/>
</dbReference>
<evidence type="ECO:0000256" key="3">
    <source>
        <dbReference type="SAM" id="Coils"/>
    </source>
</evidence>
<keyword evidence="3" id="KW-0175">Coiled coil</keyword>
<accession>A0ABQ9YDC0</accession>
<dbReference type="PROSITE" id="PS51450">
    <property type="entry name" value="LRR"/>
    <property type="match status" value="5"/>
</dbReference>
<dbReference type="Pfam" id="PF13855">
    <property type="entry name" value="LRR_8"/>
    <property type="match status" value="4"/>
</dbReference>
<organism evidence="6 7">
    <name type="scientific">Blattamonas nauphoetae</name>
    <dbReference type="NCBI Taxonomy" id="2049346"/>
    <lineage>
        <taxon>Eukaryota</taxon>
        <taxon>Metamonada</taxon>
        <taxon>Preaxostyla</taxon>
        <taxon>Oxymonadida</taxon>
        <taxon>Blattamonas</taxon>
    </lineage>
</organism>